<reference evidence="2 3" key="1">
    <citation type="submission" date="2023-03" db="EMBL/GenBank/DDBJ databases">
        <title>High recombination rates correlate with genetic variation in Cardiocondyla obscurior ants.</title>
        <authorList>
            <person name="Errbii M."/>
        </authorList>
    </citation>
    <scope>NUCLEOTIDE SEQUENCE [LARGE SCALE GENOMIC DNA]</scope>
    <source>
        <strain evidence="2">Alpha-2009</strain>
        <tissue evidence="2">Whole body</tissue>
    </source>
</reference>
<keyword evidence="1" id="KW-0472">Membrane</keyword>
<evidence type="ECO:0000313" key="3">
    <source>
        <dbReference type="Proteomes" id="UP001430953"/>
    </source>
</evidence>
<gene>
    <name evidence="2" type="ORF">PUN28_016070</name>
</gene>
<protein>
    <submittedName>
        <fullName evidence="2">Uncharacterized protein</fullName>
    </submittedName>
</protein>
<sequence>MHHRQGSRCQYEVYNHKDKRCNGKRLFIHLVLQYITKYNCSAIFFLFFFSIKNLFLRMLGRTTALIGFVVQRRSTSVSQICVTELVKYAVRLRQQLISRDLRKTKFVRSFLPRNVFHFSLGKPVAVDKHRWTVPCRCYFHQPPPRRPARGPPRHPYSDGFFLKYDFLLIASVEHGTRESDQ</sequence>
<name>A0AAW2EUG6_9HYME</name>
<evidence type="ECO:0000313" key="2">
    <source>
        <dbReference type="EMBL" id="KAL0106084.1"/>
    </source>
</evidence>
<evidence type="ECO:0000256" key="1">
    <source>
        <dbReference type="SAM" id="Phobius"/>
    </source>
</evidence>
<dbReference type="AlphaFoldDB" id="A0AAW2EUG6"/>
<proteinExistence type="predicted"/>
<dbReference type="Proteomes" id="UP001430953">
    <property type="component" value="Unassembled WGS sequence"/>
</dbReference>
<keyword evidence="1" id="KW-0812">Transmembrane</keyword>
<dbReference type="EMBL" id="JADYXP020000018">
    <property type="protein sequence ID" value="KAL0106084.1"/>
    <property type="molecule type" value="Genomic_DNA"/>
</dbReference>
<comment type="caution">
    <text evidence="2">The sequence shown here is derived from an EMBL/GenBank/DDBJ whole genome shotgun (WGS) entry which is preliminary data.</text>
</comment>
<keyword evidence="3" id="KW-1185">Reference proteome</keyword>
<keyword evidence="1" id="KW-1133">Transmembrane helix</keyword>
<feature type="transmembrane region" description="Helical" evidence="1">
    <location>
        <begin position="26"/>
        <end position="48"/>
    </location>
</feature>
<accession>A0AAW2EUG6</accession>
<organism evidence="2 3">
    <name type="scientific">Cardiocondyla obscurior</name>
    <dbReference type="NCBI Taxonomy" id="286306"/>
    <lineage>
        <taxon>Eukaryota</taxon>
        <taxon>Metazoa</taxon>
        <taxon>Ecdysozoa</taxon>
        <taxon>Arthropoda</taxon>
        <taxon>Hexapoda</taxon>
        <taxon>Insecta</taxon>
        <taxon>Pterygota</taxon>
        <taxon>Neoptera</taxon>
        <taxon>Endopterygota</taxon>
        <taxon>Hymenoptera</taxon>
        <taxon>Apocrita</taxon>
        <taxon>Aculeata</taxon>
        <taxon>Formicoidea</taxon>
        <taxon>Formicidae</taxon>
        <taxon>Myrmicinae</taxon>
        <taxon>Cardiocondyla</taxon>
    </lineage>
</organism>